<comment type="caution">
    <text evidence="1">The sequence shown here is derived from an EMBL/GenBank/DDBJ whole genome shotgun (WGS) entry which is preliminary data.</text>
</comment>
<evidence type="ECO:0000313" key="2">
    <source>
        <dbReference type="Proteomes" id="UP000567293"/>
    </source>
</evidence>
<keyword evidence="2" id="KW-1185">Reference proteome</keyword>
<dbReference type="AlphaFoldDB" id="A0A7V8NPG1"/>
<gene>
    <name evidence="1" type="ORF">HRJ53_08985</name>
</gene>
<protein>
    <submittedName>
        <fullName evidence="1">Uncharacterized protein</fullName>
    </submittedName>
</protein>
<sequence>MGYGIQPGEYFQSATPADIAPTLAALCGVTLAGRDGHILYEALKKPEPVQAKRAPASFHASRPRVR</sequence>
<name>A0A7V8NPG1_9BACT</name>
<dbReference type="Proteomes" id="UP000567293">
    <property type="component" value="Unassembled WGS sequence"/>
</dbReference>
<proteinExistence type="predicted"/>
<evidence type="ECO:0000313" key="1">
    <source>
        <dbReference type="EMBL" id="MBA0085118.1"/>
    </source>
</evidence>
<dbReference type="Gene3D" id="3.40.720.10">
    <property type="entry name" value="Alkaline Phosphatase, subunit A"/>
    <property type="match status" value="1"/>
</dbReference>
<dbReference type="InterPro" id="IPR017850">
    <property type="entry name" value="Alkaline_phosphatase_core_sf"/>
</dbReference>
<accession>A0A7V8NPG1</accession>
<reference evidence="1" key="1">
    <citation type="submission" date="2020-06" db="EMBL/GenBank/DDBJ databases">
        <title>Legume-microbial interactions unlock mineral nutrients during tropical forest succession.</title>
        <authorList>
            <person name="Epihov D.Z."/>
        </authorList>
    </citation>
    <scope>NUCLEOTIDE SEQUENCE [LARGE SCALE GENOMIC DNA]</scope>
    <source>
        <strain evidence="1">Pan2503</strain>
    </source>
</reference>
<dbReference type="EMBL" id="JACDQQ010000868">
    <property type="protein sequence ID" value="MBA0085118.1"/>
    <property type="molecule type" value="Genomic_DNA"/>
</dbReference>
<organism evidence="1 2">
    <name type="scientific">Candidatus Acidiferrum panamense</name>
    <dbReference type="NCBI Taxonomy" id="2741543"/>
    <lineage>
        <taxon>Bacteria</taxon>
        <taxon>Pseudomonadati</taxon>
        <taxon>Acidobacteriota</taxon>
        <taxon>Terriglobia</taxon>
        <taxon>Candidatus Acidiferrales</taxon>
        <taxon>Candidatus Acidiferrum</taxon>
    </lineage>
</organism>